<dbReference type="Proteomes" id="UP000053257">
    <property type="component" value="Unassembled WGS sequence"/>
</dbReference>
<feature type="compositionally biased region" description="Low complexity" evidence="2">
    <location>
        <begin position="589"/>
        <end position="598"/>
    </location>
</feature>
<gene>
    <name evidence="4" type="ORF">PHLGIDRAFT_175784</name>
</gene>
<feature type="compositionally biased region" description="Basic and acidic residues" evidence="2">
    <location>
        <begin position="657"/>
        <end position="668"/>
    </location>
</feature>
<dbReference type="EMBL" id="KN840557">
    <property type="protein sequence ID" value="KIP04964.1"/>
    <property type="molecule type" value="Genomic_DNA"/>
</dbReference>
<keyword evidence="1" id="KW-0175">Coiled coil</keyword>
<feature type="region of interest" description="Disordered" evidence="2">
    <location>
        <begin position="581"/>
        <end position="605"/>
    </location>
</feature>
<dbReference type="AlphaFoldDB" id="A0A0C3NJ80"/>
<organism evidence="4 5">
    <name type="scientific">Phlebiopsis gigantea (strain 11061_1 CR5-6)</name>
    <name type="common">White-rot fungus</name>
    <name type="synonym">Peniophora gigantea</name>
    <dbReference type="NCBI Taxonomy" id="745531"/>
    <lineage>
        <taxon>Eukaryota</taxon>
        <taxon>Fungi</taxon>
        <taxon>Dikarya</taxon>
        <taxon>Basidiomycota</taxon>
        <taxon>Agaricomycotina</taxon>
        <taxon>Agaricomycetes</taxon>
        <taxon>Polyporales</taxon>
        <taxon>Phanerochaetaceae</taxon>
        <taxon>Phlebiopsis</taxon>
    </lineage>
</organism>
<dbReference type="HOGENOM" id="CLU_406019_0_0_1"/>
<name>A0A0C3NJ80_PHLG1</name>
<feature type="signal peptide" evidence="3">
    <location>
        <begin position="1"/>
        <end position="19"/>
    </location>
</feature>
<reference evidence="4 5" key="1">
    <citation type="journal article" date="2014" name="PLoS Genet.">
        <title>Analysis of the Phlebiopsis gigantea genome, transcriptome and secretome provides insight into its pioneer colonization strategies of wood.</title>
        <authorList>
            <person name="Hori C."/>
            <person name="Ishida T."/>
            <person name="Igarashi K."/>
            <person name="Samejima M."/>
            <person name="Suzuki H."/>
            <person name="Master E."/>
            <person name="Ferreira P."/>
            <person name="Ruiz-Duenas F.J."/>
            <person name="Held B."/>
            <person name="Canessa P."/>
            <person name="Larrondo L.F."/>
            <person name="Schmoll M."/>
            <person name="Druzhinina I.S."/>
            <person name="Kubicek C.P."/>
            <person name="Gaskell J.A."/>
            <person name="Kersten P."/>
            <person name="St John F."/>
            <person name="Glasner J."/>
            <person name="Sabat G."/>
            <person name="Splinter BonDurant S."/>
            <person name="Syed K."/>
            <person name="Yadav J."/>
            <person name="Mgbeahuruike A.C."/>
            <person name="Kovalchuk A."/>
            <person name="Asiegbu F.O."/>
            <person name="Lackner G."/>
            <person name="Hoffmeister D."/>
            <person name="Rencoret J."/>
            <person name="Gutierrez A."/>
            <person name="Sun H."/>
            <person name="Lindquist E."/>
            <person name="Barry K."/>
            <person name="Riley R."/>
            <person name="Grigoriev I.V."/>
            <person name="Henrissat B."/>
            <person name="Kues U."/>
            <person name="Berka R.M."/>
            <person name="Martinez A.T."/>
            <person name="Covert S.F."/>
            <person name="Blanchette R.A."/>
            <person name="Cullen D."/>
        </authorList>
    </citation>
    <scope>NUCLEOTIDE SEQUENCE [LARGE SCALE GENOMIC DNA]</scope>
    <source>
        <strain evidence="4 5">11061_1 CR5-6</strain>
    </source>
</reference>
<evidence type="ECO:0008006" key="6">
    <source>
        <dbReference type="Google" id="ProtNLM"/>
    </source>
</evidence>
<feature type="chain" id="PRO_5002176311" description="Pericentrin/AKAP-450 centrosomal targeting domain-containing protein" evidence="3">
    <location>
        <begin position="20"/>
        <end position="677"/>
    </location>
</feature>
<sequence length="677" mass="76087">MSPLSLLLWTPLFVVVCCSLEESLELSTFKRSHVLCYTLRLLLELLVSLLRFPIRCLAYLHLCKPSHVYEFVELTRDITQFLDLWTEEEFVLEAAYMATRAELIQERKRNIHDTRLQTYLTSAQADIVRLRRENATLALGLRETCAERTGLHENFDRNREAFDSLNKSVVEERSKLLARLAEEQESASHTQADLETANARIRELVAKLKSTQDALAQSKATCKRLATEKQQLSTTIANLHSDAKRLKIESRQYCRDMNLKYQKLGKHHTSTTRRLVFLVVLLHGSCHSLGARFRSALHVKDLALSRWRAMSAQKVETNRLLIRCLGQNEDLKDKLQQFAQLAHCDNDLEKEALAYRSMYHNSVRTRRTTADIFLAFQQHTELRFLSTTSNLLGGILVLWKLNLILTKRLAGANCSVLALSGELETARALLNRQTFDIGIQCNPVEPATPPRVFTDVAVQWTSTTPPRVLSSVSIQCSPSTPPRVLSNASVQCSPDILPRQLSNACVQCSPDTPPRQLSSASIQCSPMTPPRLLVDVSTQTVEKMKPPRSVLSPPPVFAFGNLTTRSENSLETEFSAPLLLPSPLGEPIPSTSTPSSSSKVKADALQDRDDLDERLQRLLAKFDALNSVHYAYRDLLLAKARPTLSPLSPRSSALSREGSRESVFDRRRSLATSIHAS</sequence>
<dbReference type="OrthoDB" id="2804762at2759"/>
<proteinExistence type="predicted"/>
<evidence type="ECO:0000313" key="5">
    <source>
        <dbReference type="Proteomes" id="UP000053257"/>
    </source>
</evidence>
<accession>A0A0C3NJ80</accession>
<feature type="compositionally biased region" description="Low complexity" evidence="2">
    <location>
        <begin position="645"/>
        <end position="656"/>
    </location>
</feature>
<keyword evidence="3" id="KW-0732">Signal</keyword>
<keyword evidence="5" id="KW-1185">Reference proteome</keyword>
<protein>
    <recommendedName>
        <fullName evidence="6">Pericentrin/AKAP-450 centrosomal targeting domain-containing protein</fullName>
    </recommendedName>
</protein>
<feature type="region of interest" description="Disordered" evidence="2">
    <location>
        <begin position="645"/>
        <end position="677"/>
    </location>
</feature>
<evidence type="ECO:0000256" key="2">
    <source>
        <dbReference type="SAM" id="MobiDB-lite"/>
    </source>
</evidence>
<feature type="coiled-coil region" evidence="1">
    <location>
        <begin position="180"/>
        <end position="249"/>
    </location>
</feature>
<evidence type="ECO:0000313" key="4">
    <source>
        <dbReference type="EMBL" id="KIP04964.1"/>
    </source>
</evidence>
<evidence type="ECO:0000256" key="1">
    <source>
        <dbReference type="SAM" id="Coils"/>
    </source>
</evidence>
<evidence type="ECO:0000256" key="3">
    <source>
        <dbReference type="SAM" id="SignalP"/>
    </source>
</evidence>